<dbReference type="AlphaFoldDB" id="A0A7Y0BLT0"/>
<keyword evidence="3" id="KW-1185">Reference proteome</keyword>
<sequence>MARTRTILLLGILGLALSACGNRRELKPVAGQALPPAPYGRADKPDPDDLLKVPVQAKPERSVELRARSQDRGDDPFNLPPEN</sequence>
<protein>
    <submittedName>
        <fullName evidence="2">Uncharacterized protein</fullName>
    </submittedName>
</protein>
<feature type="compositionally biased region" description="Basic and acidic residues" evidence="1">
    <location>
        <begin position="41"/>
        <end position="51"/>
    </location>
</feature>
<evidence type="ECO:0000256" key="1">
    <source>
        <dbReference type="SAM" id="MobiDB-lite"/>
    </source>
</evidence>
<dbReference type="EMBL" id="JABBGM010000001">
    <property type="protein sequence ID" value="NML92548.1"/>
    <property type="molecule type" value="Genomic_DNA"/>
</dbReference>
<name>A0A7Y0BLT0_9SPHN</name>
<organism evidence="2 3">
    <name type="scientific">Novosphingobium olei</name>
    <dbReference type="NCBI Taxonomy" id="2728851"/>
    <lineage>
        <taxon>Bacteria</taxon>
        <taxon>Pseudomonadati</taxon>
        <taxon>Pseudomonadota</taxon>
        <taxon>Alphaproteobacteria</taxon>
        <taxon>Sphingomonadales</taxon>
        <taxon>Sphingomonadaceae</taxon>
        <taxon>Novosphingobium</taxon>
    </lineage>
</organism>
<feature type="region of interest" description="Disordered" evidence="1">
    <location>
        <begin position="28"/>
        <end position="83"/>
    </location>
</feature>
<evidence type="ECO:0000313" key="3">
    <source>
        <dbReference type="Proteomes" id="UP000583556"/>
    </source>
</evidence>
<accession>A0A7Y0BLT0</accession>
<dbReference type="RefSeq" id="WP_169491783.1">
    <property type="nucleotide sequence ID" value="NZ_JABBGM010000001.1"/>
</dbReference>
<comment type="caution">
    <text evidence="2">The sequence shown here is derived from an EMBL/GenBank/DDBJ whole genome shotgun (WGS) entry which is preliminary data.</text>
</comment>
<dbReference type="Proteomes" id="UP000583556">
    <property type="component" value="Unassembled WGS sequence"/>
</dbReference>
<dbReference type="PROSITE" id="PS51257">
    <property type="entry name" value="PROKAR_LIPOPROTEIN"/>
    <property type="match status" value="1"/>
</dbReference>
<feature type="compositionally biased region" description="Basic and acidic residues" evidence="1">
    <location>
        <begin position="58"/>
        <end position="75"/>
    </location>
</feature>
<gene>
    <name evidence="2" type="ORF">HHL27_02545</name>
</gene>
<evidence type="ECO:0000313" key="2">
    <source>
        <dbReference type="EMBL" id="NML92548.1"/>
    </source>
</evidence>
<proteinExistence type="predicted"/>
<reference evidence="2 3" key="1">
    <citation type="submission" date="2020-04" db="EMBL/GenBank/DDBJ databases">
        <title>Novosphingobium sp. TW-4 isolated from soil.</title>
        <authorList>
            <person name="Dahal R.H."/>
            <person name="Chaudhary D.K."/>
        </authorList>
    </citation>
    <scope>NUCLEOTIDE SEQUENCE [LARGE SCALE GENOMIC DNA]</scope>
    <source>
        <strain evidence="2 3">TW-4</strain>
    </source>
</reference>